<organism evidence="1">
    <name type="scientific">marine metagenome</name>
    <dbReference type="NCBI Taxonomy" id="408172"/>
    <lineage>
        <taxon>unclassified sequences</taxon>
        <taxon>metagenomes</taxon>
        <taxon>ecological metagenomes</taxon>
    </lineage>
</organism>
<protein>
    <recommendedName>
        <fullName evidence="2">Secretion system C-terminal sorting domain-containing protein</fullName>
    </recommendedName>
</protein>
<evidence type="ECO:0000313" key="1">
    <source>
        <dbReference type="EMBL" id="SUZ91957.1"/>
    </source>
</evidence>
<proteinExistence type="predicted"/>
<sequence>MGKNVSAGVYFCRLQTGKFQDTVKLAVVK</sequence>
<accession>A0A381RPZ0</accession>
<reference evidence="1" key="1">
    <citation type="submission" date="2018-05" db="EMBL/GenBank/DDBJ databases">
        <authorList>
            <person name="Lanie J.A."/>
            <person name="Ng W.-L."/>
            <person name="Kazmierczak K.M."/>
            <person name="Andrzejewski T.M."/>
            <person name="Davidsen T.M."/>
            <person name="Wayne K.J."/>
            <person name="Tettelin H."/>
            <person name="Glass J.I."/>
            <person name="Rusch D."/>
            <person name="Podicherti R."/>
            <person name="Tsui H.-C.T."/>
            <person name="Winkler M.E."/>
        </authorList>
    </citation>
    <scope>NUCLEOTIDE SEQUENCE</scope>
</reference>
<dbReference type="EMBL" id="UINC01002020">
    <property type="protein sequence ID" value="SUZ91957.1"/>
    <property type="molecule type" value="Genomic_DNA"/>
</dbReference>
<dbReference type="AlphaFoldDB" id="A0A381RPZ0"/>
<name>A0A381RPZ0_9ZZZZ</name>
<gene>
    <name evidence="1" type="ORF">METZ01_LOCUS44811</name>
</gene>
<evidence type="ECO:0008006" key="2">
    <source>
        <dbReference type="Google" id="ProtNLM"/>
    </source>
</evidence>